<dbReference type="CDD" id="cd01335">
    <property type="entry name" value="Radical_SAM"/>
    <property type="match status" value="1"/>
</dbReference>
<feature type="domain" description="Radical SAM core" evidence="22">
    <location>
        <begin position="124"/>
        <end position="345"/>
    </location>
</feature>
<dbReference type="SFLD" id="SFLDS00029">
    <property type="entry name" value="Radical_SAM"/>
    <property type="match status" value="1"/>
</dbReference>
<dbReference type="InterPro" id="IPR017441">
    <property type="entry name" value="Protein_kinase_ATP_BS"/>
</dbReference>
<evidence type="ECO:0000256" key="5">
    <source>
        <dbReference type="ARBA" id="ARBA00022692"/>
    </source>
</evidence>
<evidence type="ECO:0000256" key="14">
    <source>
        <dbReference type="ARBA" id="ARBA00023014"/>
    </source>
</evidence>
<dbReference type="GO" id="GO:0046872">
    <property type="term" value="F:metal ion binding"/>
    <property type="evidence" value="ECO:0007669"/>
    <property type="project" value="UniProtKB-KW"/>
</dbReference>
<feature type="domain" description="Protein kinase" evidence="20">
    <location>
        <begin position="585"/>
        <end position="868"/>
    </location>
</feature>
<dbReference type="GO" id="GO:0042742">
    <property type="term" value="P:defense response to bacterium"/>
    <property type="evidence" value="ECO:0007669"/>
    <property type="project" value="TreeGrafter"/>
</dbReference>
<dbReference type="PROSITE" id="PS51473">
    <property type="entry name" value="GNK2"/>
    <property type="match status" value="2"/>
</dbReference>
<keyword evidence="14" id="KW-0411">Iron-sulfur</keyword>
<evidence type="ECO:0000256" key="13">
    <source>
        <dbReference type="ARBA" id="ARBA00023004"/>
    </source>
</evidence>
<dbReference type="Pfam" id="PF04055">
    <property type="entry name" value="Radical_SAM"/>
    <property type="match status" value="1"/>
</dbReference>
<feature type="transmembrane region" description="Helical" evidence="19">
    <location>
        <begin position="522"/>
        <end position="545"/>
    </location>
</feature>
<keyword evidence="12 19" id="KW-1133">Transmembrane helix</keyword>
<protein>
    <recommendedName>
        <fullName evidence="25">Protein kinase domain-containing protein</fullName>
    </recommendedName>
</protein>
<keyword evidence="8" id="KW-0677">Repeat</keyword>
<dbReference type="Gene3D" id="3.30.200.20">
    <property type="entry name" value="Phosphorylase Kinase, domain 1"/>
    <property type="match status" value="1"/>
</dbReference>
<keyword evidence="3" id="KW-0808">Transferase</keyword>
<keyword evidence="11 18" id="KW-0067">ATP-binding</keyword>
<evidence type="ECO:0000256" key="10">
    <source>
        <dbReference type="ARBA" id="ARBA00022777"/>
    </source>
</evidence>
<evidence type="ECO:0000256" key="12">
    <source>
        <dbReference type="ARBA" id="ARBA00022989"/>
    </source>
</evidence>
<dbReference type="InterPro" id="IPR013785">
    <property type="entry name" value="Aldolase_TIM"/>
</dbReference>
<proteinExistence type="predicted"/>
<dbReference type="SUPFAM" id="SSF56112">
    <property type="entry name" value="Protein kinase-like (PK-like)"/>
    <property type="match status" value="1"/>
</dbReference>
<evidence type="ECO:0000313" key="24">
    <source>
        <dbReference type="Proteomes" id="UP000188354"/>
    </source>
</evidence>
<evidence type="ECO:0000256" key="1">
    <source>
        <dbReference type="ARBA" id="ARBA00004167"/>
    </source>
</evidence>
<evidence type="ECO:0000256" key="16">
    <source>
        <dbReference type="ARBA" id="ARBA00023170"/>
    </source>
</evidence>
<evidence type="ECO:0000259" key="20">
    <source>
        <dbReference type="PROSITE" id="PS50011"/>
    </source>
</evidence>
<dbReference type="InterPro" id="IPR011009">
    <property type="entry name" value="Kinase-like_dom_sf"/>
</dbReference>
<dbReference type="InterPro" id="IPR008271">
    <property type="entry name" value="Ser/Thr_kinase_AS"/>
</dbReference>
<evidence type="ECO:0000256" key="11">
    <source>
        <dbReference type="ARBA" id="ARBA00022840"/>
    </source>
</evidence>
<dbReference type="Proteomes" id="UP000188354">
    <property type="component" value="Chromosome LG17"/>
</dbReference>
<dbReference type="PROSITE" id="PS51918">
    <property type="entry name" value="RADICAL_SAM"/>
    <property type="match status" value="1"/>
</dbReference>
<evidence type="ECO:0000256" key="7">
    <source>
        <dbReference type="ARBA" id="ARBA00022729"/>
    </source>
</evidence>
<name>A0A4P1QU70_LUPAN</name>
<evidence type="ECO:0000256" key="19">
    <source>
        <dbReference type="SAM" id="Phobius"/>
    </source>
</evidence>
<evidence type="ECO:0008006" key="25">
    <source>
        <dbReference type="Google" id="ProtNLM"/>
    </source>
</evidence>
<dbReference type="SMART" id="SM00220">
    <property type="entry name" value="S_TKc"/>
    <property type="match status" value="1"/>
</dbReference>
<keyword evidence="9 18" id="KW-0547">Nucleotide-binding</keyword>
<sequence>MGIRSVFDGGEMRIEFEKYGIDTKFIAIIWKHVFLKFNLKEEEEEKDEWDWEKQVPSLPSAAYSFLDSKFKNKPLSSSLHSVFHSCDNLTTKLLIKLESGAFVEAVIMRYDTRLGRYAGKPRPGGLRATLCISSQVGCKMGCKFCATGSMGFKTNLSSGEIVEQLVHASTFSQIRNVVFMGMGEPLNNYSAVIESVRAMTALPFQLSLKRITVSTVGIIHAIKKLHNDLPGLNLAVSLHAPAQDIRCQIMPAARAFPLEKLMDSLQEYQRKSLQKILIEYIMLDGVNDEEQHAHQLGKLLETFEVVVNLIPFNSIGTLSQFKPTSEEKVSNFQKIMRVNGLFLCRGDINTTLCQHCVNNSSTQITKHCPNQTEAVIWYDECLLRYTNKYFKYYSIQPRVNYQHGNKISDVDFNQSLFLFLDSLATNAANSMTAKKFATGQVEVTRSVTVYGLAQCSSTDMANSQCQICLRNAIGTLPAAQQGGAAMLASCVVRYELFPFYNTTGTGTGTGTPYSGGKKIQSLLVVIMVVLPIVLVILLCSACYYVRKRLMKKRRTILIENFGDEVTAMESLQFSLGTIEAATNKFSVENKIGRGGFGVVYKGILSDGRQIAVKKLSTSSGQGSAEFKNEVLLIAKLQHRNLVTLTGFCLEEQEKILIYEYVPNKSLDYFLFVAYDEYVEEPQKQRVLQWFERYKIIGGIAQGIHYLHEHSRLKVIHRDLKPSNVLLDDNMNPKISDFGMARIVAIDQERGNTNRIVGTYGYMSPEYAMHGQFSEKSDVFSFGVIVLEIVSAKRNARPIESHDYDDLLSMAWREWRNQTPLEIMDSSLRESFSESEVIRCIQIGLLCVNENPEDRPTMSKVVSYLGSLLVELPIPQETGYCMKQNITTGESSSGWSMLVVKLDSSVPIHPINRKCPTSYHGFEMYVILDER</sequence>
<dbReference type="CDD" id="cd14066">
    <property type="entry name" value="STKc_IRAK"/>
    <property type="match status" value="1"/>
</dbReference>
<evidence type="ECO:0000256" key="3">
    <source>
        <dbReference type="ARBA" id="ARBA00022679"/>
    </source>
</evidence>
<dbReference type="Gene3D" id="3.30.430.20">
    <property type="entry name" value="Gnk2 domain, C-X8-C-X2-C motif"/>
    <property type="match status" value="1"/>
</dbReference>
<accession>A0A4P1QU70</accession>
<evidence type="ECO:0000313" key="23">
    <source>
        <dbReference type="EMBL" id="OIV95019.1"/>
    </source>
</evidence>
<dbReference type="InterPro" id="IPR002902">
    <property type="entry name" value="GNK2"/>
</dbReference>
<dbReference type="Pfam" id="PF00069">
    <property type="entry name" value="Pkinase"/>
    <property type="match status" value="1"/>
</dbReference>
<comment type="subcellular location">
    <subcellularLocation>
        <location evidence="1">Membrane</location>
        <topology evidence="1">Single-pass membrane protein</topology>
    </subcellularLocation>
</comment>
<keyword evidence="15 19" id="KW-0472">Membrane</keyword>
<evidence type="ECO:0000256" key="15">
    <source>
        <dbReference type="ARBA" id="ARBA00023136"/>
    </source>
</evidence>
<evidence type="ECO:0000256" key="4">
    <source>
        <dbReference type="ARBA" id="ARBA00022691"/>
    </source>
</evidence>
<keyword evidence="2" id="KW-0723">Serine/threonine-protein kinase</keyword>
<dbReference type="SUPFAM" id="SSF102114">
    <property type="entry name" value="Radical SAM enzymes"/>
    <property type="match status" value="1"/>
</dbReference>
<dbReference type="GO" id="GO:0051536">
    <property type="term" value="F:iron-sulfur cluster binding"/>
    <property type="evidence" value="ECO:0007669"/>
    <property type="project" value="UniProtKB-KW"/>
</dbReference>
<dbReference type="InterPro" id="IPR058240">
    <property type="entry name" value="rSAM_sf"/>
</dbReference>
<dbReference type="PROSITE" id="PS00108">
    <property type="entry name" value="PROTEIN_KINASE_ST"/>
    <property type="match status" value="1"/>
</dbReference>
<evidence type="ECO:0000256" key="17">
    <source>
        <dbReference type="ARBA" id="ARBA00023180"/>
    </source>
</evidence>
<dbReference type="GO" id="GO:0005886">
    <property type="term" value="C:plasma membrane"/>
    <property type="evidence" value="ECO:0007669"/>
    <property type="project" value="TreeGrafter"/>
</dbReference>
<dbReference type="PANTHER" id="PTHR27002:SF589">
    <property type="entry name" value="CYSTEINE-RICH RECEPTOR-KINASE-LIKE PROTEIN"/>
    <property type="match status" value="1"/>
</dbReference>
<evidence type="ECO:0000256" key="18">
    <source>
        <dbReference type="PROSITE-ProRule" id="PRU10141"/>
    </source>
</evidence>
<dbReference type="FunFam" id="1.10.510.10:FF:000129">
    <property type="entry name" value="cysteine-rich receptor-like protein kinase 10"/>
    <property type="match status" value="1"/>
</dbReference>
<keyword evidence="13" id="KW-0408">Iron</keyword>
<dbReference type="GO" id="GO:0004674">
    <property type="term" value="F:protein serine/threonine kinase activity"/>
    <property type="evidence" value="ECO:0007669"/>
    <property type="project" value="UniProtKB-KW"/>
</dbReference>
<feature type="domain" description="Gnk2-homologous" evidence="21">
    <location>
        <begin position="394"/>
        <end position="499"/>
    </location>
</feature>
<dbReference type="InterPro" id="IPR007197">
    <property type="entry name" value="rSAM"/>
</dbReference>
<reference evidence="23 24" key="1">
    <citation type="journal article" date="2017" name="Plant Biotechnol. J.">
        <title>A comprehensive draft genome sequence for lupin (Lupinus angustifolius), an emerging health food: insights into plant-microbe interactions and legume evolution.</title>
        <authorList>
            <person name="Hane J.K."/>
            <person name="Ming Y."/>
            <person name="Kamphuis L.G."/>
            <person name="Nelson M.N."/>
            <person name="Garg G."/>
            <person name="Atkins C.A."/>
            <person name="Bayer P.E."/>
            <person name="Bravo A."/>
            <person name="Bringans S."/>
            <person name="Cannon S."/>
            <person name="Edwards D."/>
            <person name="Foley R."/>
            <person name="Gao L.L."/>
            <person name="Harrison M.J."/>
            <person name="Huang W."/>
            <person name="Hurgobin B."/>
            <person name="Li S."/>
            <person name="Liu C.W."/>
            <person name="McGrath A."/>
            <person name="Morahan G."/>
            <person name="Murray J."/>
            <person name="Weller J."/>
            <person name="Jian J."/>
            <person name="Singh K.B."/>
        </authorList>
    </citation>
    <scope>NUCLEOTIDE SEQUENCE [LARGE SCALE GENOMIC DNA]</scope>
    <source>
        <strain evidence="24">cv. Tanjil</strain>
        <tissue evidence="23">Whole plant</tissue>
    </source>
</reference>
<evidence type="ECO:0000256" key="6">
    <source>
        <dbReference type="ARBA" id="ARBA00022723"/>
    </source>
</evidence>
<evidence type="ECO:0000256" key="8">
    <source>
        <dbReference type="ARBA" id="ARBA00022737"/>
    </source>
</evidence>
<dbReference type="PROSITE" id="PS50011">
    <property type="entry name" value="PROTEIN_KINASE_DOM"/>
    <property type="match status" value="1"/>
</dbReference>
<dbReference type="CDD" id="cd23509">
    <property type="entry name" value="Gnk2-like"/>
    <property type="match status" value="2"/>
</dbReference>
<evidence type="ECO:0000259" key="22">
    <source>
        <dbReference type="PROSITE" id="PS51918"/>
    </source>
</evidence>
<dbReference type="InterPro" id="IPR038408">
    <property type="entry name" value="GNK2_sf"/>
</dbReference>
<keyword evidence="17" id="KW-0325">Glycoprotein</keyword>
<keyword evidence="24" id="KW-1185">Reference proteome</keyword>
<feature type="domain" description="Gnk2-homologous" evidence="21">
    <location>
        <begin position="280"/>
        <end position="390"/>
    </location>
</feature>
<dbReference type="PROSITE" id="PS00107">
    <property type="entry name" value="PROTEIN_KINASE_ATP"/>
    <property type="match status" value="1"/>
</dbReference>
<dbReference type="Pfam" id="PF01657">
    <property type="entry name" value="Stress-antifung"/>
    <property type="match status" value="2"/>
</dbReference>
<organism evidence="23 24">
    <name type="scientific">Lupinus angustifolius</name>
    <name type="common">Narrow-leaved blue lupine</name>
    <dbReference type="NCBI Taxonomy" id="3871"/>
    <lineage>
        <taxon>Eukaryota</taxon>
        <taxon>Viridiplantae</taxon>
        <taxon>Streptophyta</taxon>
        <taxon>Embryophyta</taxon>
        <taxon>Tracheophyta</taxon>
        <taxon>Spermatophyta</taxon>
        <taxon>Magnoliopsida</taxon>
        <taxon>eudicotyledons</taxon>
        <taxon>Gunneridae</taxon>
        <taxon>Pentapetalae</taxon>
        <taxon>rosids</taxon>
        <taxon>fabids</taxon>
        <taxon>Fabales</taxon>
        <taxon>Fabaceae</taxon>
        <taxon>Papilionoideae</taxon>
        <taxon>50 kb inversion clade</taxon>
        <taxon>genistoids sensu lato</taxon>
        <taxon>core genistoids</taxon>
        <taxon>Genisteae</taxon>
        <taxon>Lupinus</taxon>
    </lineage>
</organism>
<dbReference type="EMBL" id="CM007377">
    <property type="protein sequence ID" value="OIV95019.1"/>
    <property type="molecule type" value="Genomic_DNA"/>
</dbReference>
<evidence type="ECO:0000256" key="2">
    <source>
        <dbReference type="ARBA" id="ARBA00022527"/>
    </source>
</evidence>
<dbReference type="Gramene" id="OIV95019">
    <property type="protein sequence ID" value="OIV95019"/>
    <property type="gene ID" value="TanjilG_22216"/>
</dbReference>
<evidence type="ECO:0000256" key="9">
    <source>
        <dbReference type="ARBA" id="ARBA00022741"/>
    </source>
</evidence>
<keyword evidence="4" id="KW-0949">S-adenosyl-L-methionine</keyword>
<dbReference type="PANTHER" id="PTHR27002">
    <property type="entry name" value="RECEPTOR-LIKE SERINE/THREONINE-PROTEIN KINASE SD1-8"/>
    <property type="match status" value="1"/>
</dbReference>
<keyword evidence="6" id="KW-0479">Metal-binding</keyword>
<feature type="binding site" evidence="18">
    <location>
        <position position="614"/>
    </location>
    <ligand>
        <name>ATP</name>
        <dbReference type="ChEBI" id="CHEBI:30616"/>
    </ligand>
</feature>
<dbReference type="InterPro" id="IPR000719">
    <property type="entry name" value="Prot_kinase_dom"/>
</dbReference>
<dbReference type="Gene3D" id="3.20.20.70">
    <property type="entry name" value="Aldolase class I"/>
    <property type="match status" value="1"/>
</dbReference>
<dbReference type="FunFam" id="3.30.200.20:FF:000727">
    <property type="entry name" value="Cysteine-rich RLK (RECEPTOR-like protein kinase) 23"/>
    <property type="match status" value="1"/>
</dbReference>
<dbReference type="AlphaFoldDB" id="A0A4P1QU70"/>
<dbReference type="FunFam" id="3.20.20.70:FF:000164">
    <property type="entry name" value="23S rRNA methyltransferase"/>
    <property type="match status" value="1"/>
</dbReference>
<keyword evidence="10" id="KW-0418">Kinase</keyword>
<gene>
    <name evidence="23" type="ORF">TanjilG_22216</name>
</gene>
<dbReference type="GO" id="GO:0005524">
    <property type="term" value="F:ATP binding"/>
    <property type="evidence" value="ECO:0007669"/>
    <property type="project" value="UniProtKB-UniRule"/>
</dbReference>
<evidence type="ECO:0000259" key="21">
    <source>
        <dbReference type="PROSITE" id="PS51473"/>
    </source>
</evidence>
<keyword evidence="7" id="KW-0732">Signal</keyword>
<dbReference type="Gene3D" id="1.10.510.10">
    <property type="entry name" value="Transferase(Phosphotransferase) domain 1"/>
    <property type="match status" value="1"/>
</dbReference>
<keyword evidence="5 19" id="KW-0812">Transmembrane</keyword>
<keyword evidence="16" id="KW-0675">Receptor</keyword>